<organism evidence="2">
    <name type="scientific">uncultured Frankineae bacterium</name>
    <dbReference type="NCBI Taxonomy" id="437475"/>
    <lineage>
        <taxon>Bacteria</taxon>
        <taxon>Bacillati</taxon>
        <taxon>Actinomycetota</taxon>
        <taxon>Actinomycetes</taxon>
        <taxon>Frankiales</taxon>
        <taxon>environmental samples</taxon>
    </lineage>
</organism>
<feature type="compositionally biased region" description="Low complexity" evidence="1">
    <location>
        <begin position="19"/>
        <end position="28"/>
    </location>
</feature>
<sequence length="115" mass="11936">PRAVVPRRPGRLRGGAGVRAGAAHGVLARGRRARGRPAAQPPRLLHRPDGLPAGLPAPDHGGAGCRGVARRDDARHGPGPRDPDRSGPLPRHQPQADDAQRPARPAGAHRPVVGL</sequence>
<accession>A0A6J4L853</accession>
<protein>
    <submittedName>
        <fullName evidence="2">Uncharacterized protein</fullName>
    </submittedName>
</protein>
<feature type="non-terminal residue" evidence="2">
    <location>
        <position position="1"/>
    </location>
</feature>
<evidence type="ECO:0000313" key="2">
    <source>
        <dbReference type="EMBL" id="CAA9325661.1"/>
    </source>
</evidence>
<feature type="compositionally biased region" description="Basic and acidic residues" evidence="1">
    <location>
        <begin position="69"/>
        <end position="85"/>
    </location>
</feature>
<dbReference type="AlphaFoldDB" id="A0A6J4L853"/>
<evidence type="ECO:0000256" key="1">
    <source>
        <dbReference type="SAM" id="MobiDB-lite"/>
    </source>
</evidence>
<feature type="region of interest" description="Disordered" evidence="1">
    <location>
        <begin position="1"/>
        <end position="115"/>
    </location>
</feature>
<gene>
    <name evidence="2" type="ORF">AVDCRST_MAG16-1030</name>
</gene>
<dbReference type="EMBL" id="CADCUE010000083">
    <property type="protein sequence ID" value="CAA9325661.1"/>
    <property type="molecule type" value="Genomic_DNA"/>
</dbReference>
<reference evidence="2" key="1">
    <citation type="submission" date="2020-02" db="EMBL/GenBank/DDBJ databases">
        <authorList>
            <person name="Meier V. D."/>
        </authorList>
    </citation>
    <scope>NUCLEOTIDE SEQUENCE</scope>
    <source>
        <strain evidence="2">AVDCRST_MAG16</strain>
    </source>
</reference>
<feature type="non-terminal residue" evidence="2">
    <location>
        <position position="115"/>
    </location>
</feature>
<name>A0A6J4L853_9ACTN</name>
<proteinExistence type="predicted"/>